<name>A0A0M8ZWI0_9HYME</name>
<keyword evidence="2" id="KW-1185">Reference proteome</keyword>
<protein>
    <submittedName>
        <fullName evidence="1">Uncharacterized protein</fullName>
    </submittedName>
</protein>
<evidence type="ECO:0000313" key="1">
    <source>
        <dbReference type="EMBL" id="KOX72357.1"/>
    </source>
</evidence>
<evidence type="ECO:0000313" key="2">
    <source>
        <dbReference type="Proteomes" id="UP000053105"/>
    </source>
</evidence>
<reference evidence="1 2" key="1">
    <citation type="submission" date="2015-07" db="EMBL/GenBank/DDBJ databases">
        <title>The genome of Melipona quadrifasciata.</title>
        <authorList>
            <person name="Pan H."/>
            <person name="Kapheim K."/>
        </authorList>
    </citation>
    <scope>NUCLEOTIDE SEQUENCE [LARGE SCALE GENOMIC DNA]</scope>
    <source>
        <strain evidence="1">0111107301</strain>
        <tissue evidence="1">Whole body</tissue>
    </source>
</reference>
<organism evidence="1 2">
    <name type="scientific">Melipona quadrifasciata</name>
    <dbReference type="NCBI Taxonomy" id="166423"/>
    <lineage>
        <taxon>Eukaryota</taxon>
        <taxon>Metazoa</taxon>
        <taxon>Ecdysozoa</taxon>
        <taxon>Arthropoda</taxon>
        <taxon>Hexapoda</taxon>
        <taxon>Insecta</taxon>
        <taxon>Pterygota</taxon>
        <taxon>Neoptera</taxon>
        <taxon>Endopterygota</taxon>
        <taxon>Hymenoptera</taxon>
        <taxon>Apocrita</taxon>
        <taxon>Aculeata</taxon>
        <taxon>Apoidea</taxon>
        <taxon>Anthophila</taxon>
        <taxon>Apidae</taxon>
        <taxon>Melipona</taxon>
    </lineage>
</organism>
<dbReference type="EMBL" id="KQ435821">
    <property type="protein sequence ID" value="KOX72357.1"/>
    <property type="molecule type" value="Genomic_DNA"/>
</dbReference>
<dbReference type="AlphaFoldDB" id="A0A0M8ZWI0"/>
<sequence>MKFACTPLHGCRWRKLHRADEQRHELSVYSLNTGPNAVATSRLGLGISS</sequence>
<proteinExistence type="predicted"/>
<accession>A0A0M8ZWI0</accession>
<dbReference type="Proteomes" id="UP000053105">
    <property type="component" value="Unassembled WGS sequence"/>
</dbReference>
<gene>
    <name evidence="1" type="ORF">WN51_01456</name>
</gene>